<protein>
    <recommendedName>
        <fullName evidence="2">Antitoxin</fullName>
    </recommendedName>
</protein>
<dbReference type="Pfam" id="PF02604">
    <property type="entry name" value="PhdYeFM_antitox"/>
    <property type="match status" value="1"/>
</dbReference>
<dbReference type="RefSeq" id="WP_105912295.1">
    <property type="nucleotide sequence ID" value="NZ_NXGH01000026.1"/>
</dbReference>
<comment type="similarity">
    <text evidence="1 2">Belongs to the phD/YefM antitoxin family.</text>
</comment>
<proteinExistence type="inferred from homology"/>
<reference evidence="3 4" key="1">
    <citation type="submission" date="2017-09" db="EMBL/GenBank/DDBJ databases">
        <title>Reassesment of A. cryaerophilus.</title>
        <authorList>
            <person name="Perez-Cataluna A."/>
            <person name="Collado L."/>
            <person name="Salgado O."/>
            <person name="Lefinanco V."/>
            <person name="Figueras M.J."/>
        </authorList>
    </citation>
    <scope>NUCLEOTIDE SEQUENCE [LARGE SCALE GENOMIC DNA]</scope>
    <source>
        <strain evidence="3 4">LMG 9871</strain>
    </source>
</reference>
<dbReference type="EMBL" id="NXGH01000026">
    <property type="protein sequence ID" value="PRM88766.1"/>
    <property type="molecule type" value="Genomic_DNA"/>
</dbReference>
<name>A0A2S9SQB5_9BACT</name>
<dbReference type="OrthoDB" id="9811091at2"/>
<evidence type="ECO:0000313" key="4">
    <source>
        <dbReference type="Proteomes" id="UP000238649"/>
    </source>
</evidence>
<accession>A0A2S9SQB5</accession>
<dbReference type="InterPro" id="IPR006442">
    <property type="entry name" value="Antitoxin_Phd/YefM"/>
</dbReference>
<evidence type="ECO:0000256" key="2">
    <source>
        <dbReference type="RuleBase" id="RU362080"/>
    </source>
</evidence>
<gene>
    <name evidence="3" type="ORF">CJ671_08585</name>
</gene>
<dbReference type="Gene3D" id="3.40.1620.10">
    <property type="entry name" value="YefM-like domain"/>
    <property type="match status" value="1"/>
</dbReference>
<comment type="function">
    <text evidence="2">Antitoxin component of a type II toxin-antitoxin (TA) system.</text>
</comment>
<dbReference type="InterPro" id="IPR036165">
    <property type="entry name" value="YefM-like_sf"/>
</dbReference>
<dbReference type="SUPFAM" id="SSF143120">
    <property type="entry name" value="YefM-like"/>
    <property type="match status" value="1"/>
</dbReference>
<dbReference type="Proteomes" id="UP000238649">
    <property type="component" value="Unassembled WGS sequence"/>
</dbReference>
<dbReference type="AlphaFoldDB" id="A0A2S9SQB5"/>
<evidence type="ECO:0000313" key="3">
    <source>
        <dbReference type="EMBL" id="PRM88766.1"/>
    </source>
</evidence>
<sequence length="91" mass="10597">MVAYKRDEIVSVSDMSRSFSTILNSIVDKSKEKFAISKNNKLEAVILDIEEYERLKNAYDFLEQKEIEKLLNSRTKNDKEVSHSKIVNLDL</sequence>
<comment type="caution">
    <text evidence="3">The sequence shown here is derived from an EMBL/GenBank/DDBJ whole genome shotgun (WGS) entry which is preliminary data.</text>
</comment>
<organism evidence="3 4">
    <name type="scientific">Aliarcobacter cryaerophilus</name>
    <dbReference type="NCBI Taxonomy" id="28198"/>
    <lineage>
        <taxon>Bacteria</taxon>
        <taxon>Pseudomonadati</taxon>
        <taxon>Campylobacterota</taxon>
        <taxon>Epsilonproteobacteria</taxon>
        <taxon>Campylobacterales</taxon>
        <taxon>Arcobacteraceae</taxon>
        <taxon>Aliarcobacter</taxon>
    </lineage>
</organism>
<evidence type="ECO:0000256" key="1">
    <source>
        <dbReference type="ARBA" id="ARBA00009981"/>
    </source>
</evidence>